<evidence type="ECO:0000313" key="1">
    <source>
        <dbReference type="EMBL" id="UXC63454.1"/>
    </source>
</evidence>
<dbReference type="GeneID" id="75138303"/>
<dbReference type="RefSeq" id="WP_260903904.1">
    <property type="nucleotide sequence ID" value="NZ_CP104396.1"/>
</dbReference>
<reference evidence="1" key="1">
    <citation type="submission" date="2022-09" db="EMBL/GenBank/DDBJ databases">
        <title>Complete genome of Ligilactobacillus agilis AM_LB6, isolated from chicken feces.</title>
        <authorList>
            <person name="den Bakker H.C."/>
            <person name="Mann A."/>
        </authorList>
    </citation>
    <scope>NUCLEOTIDE SEQUENCE</scope>
    <source>
        <strain evidence="1">AM_LB6</strain>
    </source>
</reference>
<protein>
    <submittedName>
        <fullName evidence="1">Uncharacterized protein</fullName>
    </submittedName>
</protein>
<proteinExistence type="predicted"/>
<dbReference type="AlphaFoldDB" id="A0A9Q9MV84"/>
<gene>
    <name evidence="1" type="ORF">N4562_10580</name>
</gene>
<organism evidence="1 2">
    <name type="scientific">Ligilactobacillus agilis</name>
    <dbReference type="NCBI Taxonomy" id="1601"/>
    <lineage>
        <taxon>Bacteria</taxon>
        <taxon>Bacillati</taxon>
        <taxon>Bacillota</taxon>
        <taxon>Bacilli</taxon>
        <taxon>Lactobacillales</taxon>
        <taxon>Lactobacillaceae</taxon>
        <taxon>Ligilactobacillus</taxon>
    </lineage>
</organism>
<dbReference type="EMBL" id="CP104396">
    <property type="protein sequence ID" value="UXC63454.1"/>
    <property type="molecule type" value="Genomic_DNA"/>
</dbReference>
<evidence type="ECO:0000313" key="2">
    <source>
        <dbReference type="Proteomes" id="UP001058429"/>
    </source>
</evidence>
<accession>A0A9Q9MV84</accession>
<sequence>MDKIKEIFQNKELMMSEKKNLINLEKANTDLLLLGQSPSECSLSFICLNADSIKLEKKYVTSIQKNYTQIGWNFIDNDVAFFNIYKKLVTTLFQFIRDTNFWDLNINLQNYELQKIINSLSYLNTLGITHGYLSFLSNIKYFTSQIQALYSKSDVDSIENRIFNLNSFEESKLYDKPQVSNYLIKNFENILELINSVDTHQISSVDNFFNAPYKMDYSLFHKTFLSDSILKKYYNSKEFQTYRFIMTEIFRILPLFGISLNRRNHLLFLCVKNIEHFYKITWKTQYCESHTFYNNHKILGEK</sequence>
<dbReference type="Proteomes" id="UP001058429">
    <property type="component" value="Chromosome"/>
</dbReference>
<name>A0A9Q9MV84_9LACO</name>